<dbReference type="EMBL" id="KN731319">
    <property type="protein sequence ID" value="KIH60056.1"/>
    <property type="molecule type" value="Genomic_DNA"/>
</dbReference>
<proteinExistence type="predicted"/>
<dbReference type="Proteomes" id="UP000054047">
    <property type="component" value="Unassembled WGS sequence"/>
</dbReference>
<dbReference type="OrthoDB" id="3200163at2759"/>
<evidence type="ECO:0000313" key="1">
    <source>
        <dbReference type="EMBL" id="KIH60056.1"/>
    </source>
</evidence>
<organism evidence="1 2">
    <name type="scientific">Ancylostoma duodenale</name>
    <dbReference type="NCBI Taxonomy" id="51022"/>
    <lineage>
        <taxon>Eukaryota</taxon>
        <taxon>Metazoa</taxon>
        <taxon>Ecdysozoa</taxon>
        <taxon>Nematoda</taxon>
        <taxon>Chromadorea</taxon>
        <taxon>Rhabditida</taxon>
        <taxon>Rhabditina</taxon>
        <taxon>Rhabditomorpha</taxon>
        <taxon>Strongyloidea</taxon>
        <taxon>Ancylostomatidae</taxon>
        <taxon>Ancylostomatinae</taxon>
        <taxon>Ancylostoma</taxon>
    </lineage>
</organism>
<sequence>NPNGPYEDSTVFDFMWEPTTKEDISRYLRINEKCEMRSNYEDRRAEFWKNIRITSKVYRSSCMYTGMSTQYLVLVC</sequence>
<accession>A0A0C2GSK3</accession>
<feature type="non-terminal residue" evidence="1">
    <location>
        <position position="1"/>
    </location>
</feature>
<evidence type="ECO:0000313" key="2">
    <source>
        <dbReference type="Proteomes" id="UP000054047"/>
    </source>
</evidence>
<dbReference type="AlphaFoldDB" id="A0A0C2GSK3"/>
<name>A0A0C2GSK3_9BILA</name>
<reference evidence="1 2" key="1">
    <citation type="submission" date="2013-12" db="EMBL/GenBank/DDBJ databases">
        <title>Draft genome of the parsitic nematode Ancylostoma duodenale.</title>
        <authorList>
            <person name="Mitreva M."/>
        </authorList>
    </citation>
    <scope>NUCLEOTIDE SEQUENCE [LARGE SCALE GENOMIC DNA]</scope>
    <source>
        <strain evidence="1 2">Zhejiang</strain>
    </source>
</reference>
<gene>
    <name evidence="1" type="ORF">ANCDUO_09699</name>
</gene>
<protein>
    <submittedName>
        <fullName evidence="1">Uncharacterized protein</fullName>
    </submittedName>
</protein>
<keyword evidence="2" id="KW-1185">Reference proteome</keyword>